<dbReference type="NCBIfam" id="TIGR01407">
    <property type="entry name" value="dinG_rel"/>
    <property type="match status" value="1"/>
</dbReference>
<feature type="short sequence motif" description="DEAH box" evidence="10">
    <location>
        <begin position="463"/>
        <end position="466"/>
    </location>
</feature>
<protein>
    <recommendedName>
        <fullName evidence="10 11">3'-5' exonuclease DinG</fullName>
        <ecNumber evidence="10 11">3.1.-.-</ecNumber>
    </recommendedName>
</protein>
<dbReference type="InterPro" id="IPR012337">
    <property type="entry name" value="RNaseH-like_sf"/>
</dbReference>
<dbReference type="InterPro" id="IPR045028">
    <property type="entry name" value="DinG/Rad3-like"/>
</dbReference>
<keyword evidence="1" id="KW-0808">Transferase</keyword>
<dbReference type="GO" id="GO:0016818">
    <property type="term" value="F:hydrolase activity, acting on acid anhydrides, in phosphorus-containing anhydrides"/>
    <property type="evidence" value="ECO:0007669"/>
    <property type="project" value="InterPro"/>
</dbReference>
<comment type="function">
    <text evidence="10 11">3'-5' exonuclease.</text>
</comment>
<dbReference type="GO" id="GO:0008408">
    <property type="term" value="F:3'-5' exonuclease activity"/>
    <property type="evidence" value="ECO:0007669"/>
    <property type="project" value="UniProtKB-UniRule"/>
</dbReference>
<keyword evidence="14" id="KW-1185">Reference proteome</keyword>
<dbReference type="PANTHER" id="PTHR11472">
    <property type="entry name" value="DNA REPAIR DEAD HELICASE RAD3/XP-D SUBFAMILY MEMBER"/>
    <property type="match status" value="1"/>
</dbReference>
<dbReference type="SUPFAM" id="SSF52540">
    <property type="entry name" value="P-loop containing nucleoside triphosphate hydrolases"/>
    <property type="match status" value="1"/>
</dbReference>
<evidence type="ECO:0000256" key="10">
    <source>
        <dbReference type="HAMAP-Rule" id="MF_02206"/>
    </source>
</evidence>
<dbReference type="EMBL" id="FNJW01000008">
    <property type="protein sequence ID" value="SDQ06881.1"/>
    <property type="molecule type" value="Genomic_DNA"/>
</dbReference>
<keyword evidence="5 10" id="KW-0547">Nucleotide-binding</keyword>
<dbReference type="InterPro" id="IPR013520">
    <property type="entry name" value="Ribonucl_H"/>
</dbReference>
<dbReference type="Pfam" id="PF13307">
    <property type="entry name" value="Helicase_C_2"/>
    <property type="match status" value="1"/>
</dbReference>
<keyword evidence="3" id="KW-0235">DNA replication</keyword>
<dbReference type="CDD" id="cd06127">
    <property type="entry name" value="DEDDh"/>
    <property type="match status" value="1"/>
</dbReference>
<dbReference type="InterPro" id="IPR006555">
    <property type="entry name" value="ATP-dep_Helicase_C"/>
</dbReference>
<proteinExistence type="inferred from homology"/>
<dbReference type="InterPro" id="IPR006310">
    <property type="entry name" value="DinG"/>
</dbReference>
<dbReference type="EC" id="3.1.-.-" evidence="10 11"/>
<dbReference type="PROSITE" id="PS51193">
    <property type="entry name" value="HELICASE_ATP_BIND_2"/>
    <property type="match status" value="1"/>
</dbReference>
<dbReference type="GO" id="GO:0003678">
    <property type="term" value="F:DNA helicase activity"/>
    <property type="evidence" value="ECO:0007669"/>
    <property type="project" value="TreeGrafter"/>
</dbReference>
<dbReference type="SUPFAM" id="SSF53098">
    <property type="entry name" value="Ribonuclease H-like"/>
    <property type="match status" value="1"/>
</dbReference>
<keyword evidence="13" id="KW-0347">Helicase</keyword>
<evidence type="ECO:0000313" key="13">
    <source>
        <dbReference type="EMBL" id="SDQ06881.1"/>
    </source>
</evidence>
<organism evidence="13 14">
    <name type="scientific">Carnobacterium viridans</name>
    <dbReference type="NCBI Taxonomy" id="174587"/>
    <lineage>
        <taxon>Bacteria</taxon>
        <taxon>Bacillati</taxon>
        <taxon>Bacillota</taxon>
        <taxon>Bacilli</taxon>
        <taxon>Lactobacillales</taxon>
        <taxon>Carnobacteriaceae</taxon>
        <taxon>Carnobacterium</taxon>
    </lineage>
</organism>
<dbReference type="NCBIfam" id="TIGR00573">
    <property type="entry name" value="dnaq"/>
    <property type="match status" value="1"/>
</dbReference>
<dbReference type="GO" id="GO:0005524">
    <property type="term" value="F:ATP binding"/>
    <property type="evidence" value="ECO:0007669"/>
    <property type="project" value="UniProtKB-UniRule"/>
</dbReference>
<dbReference type="SMART" id="SM00491">
    <property type="entry name" value="HELICc2"/>
    <property type="match status" value="1"/>
</dbReference>
<sequence length="939" mass="108272">MNHKDTYAVVDIETTGGNVASGDRMIQFGCVLIEDDKIVHRFATTINPLTSIPKQIEHLTGLSNKSVALAPYFEDVAATIYNLLEDCIIVAHNIQFDYIFLSGELQRCGMPALKNKGIDTVELAQILLPTESSYRLNDLVSKFNIEHTNPHQADSDAAVTAELFLELKNRLKELPLVTVEKMVEISEHLTMETSYFFGKFLAEMKQERLPLSESIMIKNGLAIKIKEPIFEQKAYREEVSYPTTVAKKEQLFQTKLTTRNQQIKMMDAVFDYFTTNEKGHFAIEAATGVGKTLGYLVPLAYIATVEEPVVISTYTTLLQKQLLEKDMVQLNTILPFTVQAAILKSKNHYIHLTKFQEVLRDPIEQKVEAIYKMKLLTWLTETETGDLDELNLTNYNHVFWSKIRHRGWLTKPEEDLWHNEDFYLHAQQKVNHASVIITNHSFLCHDLNRKEKELPTMSKLIIDEAQHLPDVATEASSETFGYYSMQQLIKTIGRTSDEKSFLGRLSQLTQQLPEMDRSHIENMELNILSLEDELSDFVHQLLMYCKNTTANKLYEQEQIDIQFNRETSWNLALKKASKNVLTLMNEINYLGLELVNHGLNEKHQLTQRERYLLEDFFDVLTKFETQKDIFYAVFQKNEDNEVTWFSYKEKSPKNTFTIKRSKVDSSKFLKEKLLDHTPFILYTGATLEISGSFSYFEAQLGESQLRELVIDSPYDYKKQARLWIPKELKPIKALSKKDYVQMIVEQVENIIEHSNENTMVLFNSYEMLQEVYFSLQQKSSVSGRELLAQGFSGSRERMLKRFFRSTGGILLGADSFWEGVDLPGKSLSVIVITRLPFESPDRPFVKAKHRYLEQKQLNPFTVDSLPKATLRLKQGLGRLIRSENDKGIMIVLDNRLIQTSYGKQILAALPKELPIEEIPTKKIGEKLSHFLTIEEKEMN</sequence>
<dbReference type="GO" id="GO:0003677">
    <property type="term" value="F:DNA binding"/>
    <property type="evidence" value="ECO:0007669"/>
    <property type="project" value="InterPro"/>
</dbReference>
<evidence type="ECO:0000256" key="1">
    <source>
        <dbReference type="ARBA" id="ARBA00022679"/>
    </source>
</evidence>
<dbReference type="HAMAP" id="MF_02206">
    <property type="entry name" value="DinG_exonucl"/>
    <property type="match status" value="1"/>
</dbReference>
<name>A0A1H0XVP0_9LACT</name>
<dbReference type="NCBIfam" id="NF005981">
    <property type="entry name" value="PRK08074.1"/>
    <property type="match status" value="1"/>
</dbReference>
<comment type="similarity">
    <text evidence="10 11">Belongs to the helicase family. DinG subfamily. Type 2 sub-subfamily.</text>
</comment>
<dbReference type="GO" id="GO:0006260">
    <property type="term" value="P:DNA replication"/>
    <property type="evidence" value="ECO:0007669"/>
    <property type="project" value="UniProtKB-KW"/>
</dbReference>
<evidence type="ECO:0000256" key="8">
    <source>
        <dbReference type="ARBA" id="ARBA00022840"/>
    </source>
</evidence>
<evidence type="ECO:0000256" key="5">
    <source>
        <dbReference type="ARBA" id="ARBA00022741"/>
    </source>
</evidence>
<dbReference type="SMART" id="SM00479">
    <property type="entry name" value="EXOIII"/>
    <property type="match status" value="1"/>
</dbReference>
<dbReference type="AlphaFoldDB" id="A0A1H0XVP0"/>
<dbReference type="PANTHER" id="PTHR11472:SF34">
    <property type="entry name" value="REGULATOR OF TELOMERE ELONGATION HELICASE 1"/>
    <property type="match status" value="1"/>
</dbReference>
<evidence type="ECO:0000256" key="6">
    <source>
        <dbReference type="ARBA" id="ARBA00022801"/>
    </source>
</evidence>
<gene>
    <name evidence="10 11" type="primary">dinG</name>
    <name evidence="13" type="ORF">SAMN04487752_0511</name>
</gene>
<dbReference type="InterPro" id="IPR006054">
    <property type="entry name" value="DnaQ"/>
</dbReference>
<evidence type="ECO:0000256" key="2">
    <source>
        <dbReference type="ARBA" id="ARBA00022695"/>
    </source>
</evidence>
<evidence type="ECO:0000313" key="14">
    <source>
        <dbReference type="Proteomes" id="UP000199481"/>
    </source>
</evidence>
<feature type="binding site" evidence="10">
    <location>
        <begin position="285"/>
        <end position="292"/>
    </location>
    <ligand>
        <name>ATP</name>
        <dbReference type="ChEBI" id="CHEBI:30616"/>
    </ligand>
</feature>
<dbReference type="OrthoDB" id="9803913at2"/>
<dbReference type="Pfam" id="PF00929">
    <property type="entry name" value="RNase_T"/>
    <property type="match status" value="1"/>
</dbReference>
<evidence type="ECO:0000256" key="11">
    <source>
        <dbReference type="RuleBase" id="RU364106"/>
    </source>
</evidence>
<keyword evidence="7 10" id="KW-0269">Exonuclease</keyword>
<evidence type="ECO:0000256" key="7">
    <source>
        <dbReference type="ARBA" id="ARBA00022839"/>
    </source>
</evidence>
<dbReference type="Gene3D" id="3.40.50.300">
    <property type="entry name" value="P-loop containing nucleotide triphosphate hydrolases"/>
    <property type="match status" value="2"/>
</dbReference>
<reference evidence="14" key="1">
    <citation type="submission" date="2016-10" db="EMBL/GenBank/DDBJ databases">
        <authorList>
            <person name="Varghese N."/>
            <person name="Submissions S."/>
        </authorList>
    </citation>
    <scope>NUCLEOTIDE SEQUENCE [LARGE SCALE GENOMIC DNA]</scope>
    <source>
        <strain evidence="14">MPL-11</strain>
    </source>
</reference>
<dbReference type="Gene3D" id="3.30.420.10">
    <property type="entry name" value="Ribonuclease H-like superfamily/Ribonuclease H"/>
    <property type="match status" value="1"/>
</dbReference>
<dbReference type="InterPro" id="IPR014013">
    <property type="entry name" value="Helic_SF1/SF2_ATP-bd_DinG/Rad3"/>
</dbReference>
<feature type="domain" description="Helicase ATP-binding" evidence="12">
    <location>
        <begin position="248"/>
        <end position="512"/>
    </location>
</feature>
<keyword evidence="9" id="KW-0239">DNA-directed DNA polymerase</keyword>
<keyword evidence="4 10" id="KW-0540">Nuclease</keyword>
<evidence type="ECO:0000256" key="9">
    <source>
        <dbReference type="ARBA" id="ARBA00022932"/>
    </source>
</evidence>
<dbReference type="FunFam" id="3.30.420.10:FF:000045">
    <property type="entry name" value="3'-5' exonuclease DinG"/>
    <property type="match status" value="1"/>
</dbReference>
<dbReference type="GO" id="GO:0003887">
    <property type="term" value="F:DNA-directed DNA polymerase activity"/>
    <property type="evidence" value="ECO:0007669"/>
    <property type="project" value="UniProtKB-KW"/>
</dbReference>
<dbReference type="Proteomes" id="UP000199481">
    <property type="component" value="Unassembled WGS sequence"/>
</dbReference>
<keyword evidence="8 10" id="KW-0067">ATP-binding</keyword>
<keyword evidence="2" id="KW-0548">Nucleotidyltransferase</keyword>
<dbReference type="InterPro" id="IPR036397">
    <property type="entry name" value="RNaseH_sf"/>
</dbReference>
<evidence type="ECO:0000259" key="12">
    <source>
        <dbReference type="PROSITE" id="PS51193"/>
    </source>
</evidence>
<evidence type="ECO:0000256" key="3">
    <source>
        <dbReference type="ARBA" id="ARBA00022705"/>
    </source>
</evidence>
<accession>A0A1H0XVP0</accession>
<dbReference type="InterPro" id="IPR027417">
    <property type="entry name" value="P-loop_NTPase"/>
</dbReference>
<keyword evidence="6 10" id="KW-0378">Hydrolase</keyword>
<evidence type="ECO:0000256" key="4">
    <source>
        <dbReference type="ARBA" id="ARBA00022722"/>
    </source>
</evidence>